<name>A0A6J5U9E9_PRUAR</name>
<proteinExistence type="predicted"/>
<dbReference type="AlphaFoldDB" id="A0A6J5U9E9"/>
<gene>
    <name evidence="1" type="ORF">CURHAP_LOCUS18155</name>
</gene>
<sequence length="101" mass="11350">MLLYFSPTGYCSSYCCNEFEYYETISDTANKFTILLIHMSCCKVHSEWMKVCNMMTTMTHHHRWSSGGSGCCNSYTPKAINKSVVLEAGILRNIMGQPGTG</sequence>
<reference evidence="1 2" key="1">
    <citation type="submission" date="2020-05" db="EMBL/GenBank/DDBJ databases">
        <authorList>
            <person name="Campoy J."/>
            <person name="Schneeberger K."/>
            <person name="Spophaly S."/>
        </authorList>
    </citation>
    <scope>NUCLEOTIDE SEQUENCE [LARGE SCALE GENOMIC DNA]</scope>
    <source>
        <strain evidence="1">PruArmRojPasFocal</strain>
    </source>
</reference>
<protein>
    <submittedName>
        <fullName evidence="1">Uncharacterized protein</fullName>
    </submittedName>
</protein>
<dbReference type="Proteomes" id="UP000507222">
    <property type="component" value="Unassembled WGS sequence"/>
</dbReference>
<evidence type="ECO:0000313" key="1">
    <source>
        <dbReference type="EMBL" id="CAB4271735.1"/>
    </source>
</evidence>
<accession>A0A6J5U9E9</accession>
<organism evidence="1 2">
    <name type="scientific">Prunus armeniaca</name>
    <name type="common">Apricot</name>
    <name type="synonym">Armeniaca vulgaris</name>
    <dbReference type="NCBI Taxonomy" id="36596"/>
    <lineage>
        <taxon>Eukaryota</taxon>
        <taxon>Viridiplantae</taxon>
        <taxon>Streptophyta</taxon>
        <taxon>Embryophyta</taxon>
        <taxon>Tracheophyta</taxon>
        <taxon>Spermatophyta</taxon>
        <taxon>Magnoliopsida</taxon>
        <taxon>eudicotyledons</taxon>
        <taxon>Gunneridae</taxon>
        <taxon>Pentapetalae</taxon>
        <taxon>rosids</taxon>
        <taxon>fabids</taxon>
        <taxon>Rosales</taxon>
        <taxon>Rosaceae</taxon>
        <taxon>Amygdaloideae</taxon>
        <taxon>Amygdaleae</taxon>
        <taxon>Prunus</taxon>
    </lineage>
</organism>
<evidence type="ECO:0000313" key="2">
    <source>
        <dbReference type="Proteomes" id="UP000507222"/>
    </source>
</evidence>
<dbReference type="EMBL" id="CAEKDK010000002">
    <property type="protein sequence ID" value="CAB4271735.1"/>
    <property type="molecule type" value="Genomic_DNA"/>
</dbReference>